<gene>
    <name evidence="4" type="ORF">HD596_003444</name>
</gene>
<dbReference type="InterPro" id="IPR036271">
    <property type="entry name" value="Tet_transcr_reg_TetR-rel_C_sf"/>
</dbReference>
<dbReference type="GO" id="GO:0000976">
    <property type="term" value="F:transcription cis-regulatory region binding"/>
    <property type="evidence" value="ECO:0007669"/>
    <property type="project" value="TreeGrafter"/>
</dbReference>
<organism evidence="4 5">
    <name type="scientific">Nonomuraea jabiensis</name>
    <dbReference type="NCBI Taxonomy" id="882448"/>
    <lineage>
        <taxon>Bacteria</taxon>
        <taxon>Bacillati</taxon>
        <taxon>Actinomycetota</taxon>
        <taxon>Actinomycetes</taxon>
        <taxon>Streptosporangiales</taxon>
        <taxon>Streptosporangiaceae</taxon>
        <taxon>Nonomuraea</taxon>
    </lineage>
</organism>
<evidence type="ECO:0000256" key="1">
    <source>
        <dbReference type="ARBA" id="ARBA00023125"/>
    </source>
</evidence>
<evidence type="ECO:0000256" key="2">
    <source>
        <dbReference type="PROSITE-ProRule" id="PRU00335"/>
    </source>
</evidence>
<proteinExistence type="predicted"/>
<dbReference type="AlphaFoldDB" id="A0A7W9G3Z2"/>
<reference evidence="4 5" key="1">
    <citation type="submission" date="2020-08" db="EMBL/GenBank/DDBJ databases">
        <title>Sequencing the genomes of 1000 actinobacteria strains.</title>
        <authorList>
            <person name="Klenk H.-P."/>
        </authorList>
    </citation>
    <scope>NUCLEOTIDE SEQUENCE [LARGE SCALE GENOMIC DNA]</scope>
    <source>
        <strain evidence="4 5">DSM 45507</strain>
    </source>
</reference>
<dbReference type="PANTHER" id="PTHR30055:SF209">
    <property type="entry name" value="POSSIBLE TRANSCRIPTIONAL REGULATORY PROTEIN (PROBABLY TETR-FAMILY)"/>
    <property type="match status" value="1"/>
</dbReference>
<protein>
    <submittedName>
        <fullName evidence="4">AcrR family transcriptional regulator</fullName>
    </submittedName>
</protein>
<evidence type="ECO:0000313" key="5">
    <source>
        <dbReference type="Proteomes" id="UP000579153"/>
    </source>
</evidence>
<evidence type="ECO:0000259" key="3">
    <source>
        <dbReference type="PROSITE" id="PS50977"/>
    </source>
</evidence>
<keyword evidence="5" id="KW-1185">Reference proteome</keyword>
<feature type="DNA-binding region" description="H-T-H motif" evidence="2">
    <location>
        <begin position="29"/>
        <end position="48"/>
    </location>
</feature>
<comment type="caution">
    <text evidence="4">The sequence shown here is derived from an EMBL/GenBank/DDBJ whole genome shotgun (WGS) entry which is preliminary data.</text>
</comment>
<dbReference type="Gene3D" id="1.10.357.10">
    <property type="entry name" value="Tetracycline Repressor, domain 2"/>
    <property type="match status" value="1"/>
</dbReference>
<name>A0A7W9G3Z2_9ACTN</name>
<dbReference type="Pfam" id="PF00440">
    <property type="entry name" value="TetR_N"/>
    <property type="match status" value="1"/>
</dbReference>
<feature type="domain" description="HTH tetR-type" evidence="3">
    <location>
        <begin position="6"/>
        <end position="66"/>
    </location>
</feature>
<accession>A0A7W9G3Z2</accession>
<dbReference type="PROSITE" id="PS50977">
    <property type="entry name" value="HTH_TETR_2"/>
    <property type="match status" value="1"/>
</dbReference>
<dbReference type="SUPFAM" id="SSF48498">
    <property type="entry name" value="Tetracyclin repressor-like, C-terminal domain"/>
    <property type="match status" value="1"/>
</dbReference>
<dbReference type="SUPFAM" id="SSF46689">
    <property type="entry name" value="Homeodomain-like"/>
    <property type="match status" value="1"/>
</dbReference>
<dbReference type="InterPro" id="IPR050109">
    <property type="entry name" value="HTH-type_TetR-like_transc_reg"/>
</dbReference>
<dbReference type="Proteomes" id="UP000579153">
    <property type="component" value="Unassembled WGS sequence"/>
</dbReference>
<evidence type="ECO:0000313" key="4">
    <source>
        <dbReference type="EMBL" id="MBB5776688.1"/>
    </source>
</evidence>
<dbReference type="InterPro" id="IPR001647">
    <property type="entry name" value="HTH_TetR"/>
</dbReference>
<dbReference type="PANTHER" id="PTHR30055">
    <property type="entry name" value="HTH-TYPE TRANSCRIPTIONAL REGULATOR RUTR"/>
    <property type="match status" value="1"/>
</dbReference>
<dbReference type="InterPro" id="IPR009057">
    <property type="entry name" value="Homeodomain-like_sf"/>
</dbReference>
<dbReference type="PRINTS" id="PR00455">
    <property type="entry name" value="HTHTETR"/>
</dbReference>
<dbReference type="GO" id="GO:0003700">
    <property type="term" value="F:DNA-binding transcription factor activity"/>
    <property type="evidence" value="ECO:0007669"/>
    <property type="project" value="TreeGrafter"/>
</dbReference>
<dbReference type="RefSeq" id="WP_313044338.1">
    <property type="nucleotide sequence ID" value="NZ_JACHMB010000001.1"/>
</dbReference>
<keyword evidence="1 2" id="KW-0238">DNA-binding</keyword>
<dbReference type="EMBL" id="JACHMB010000001">
    <property type="protein sequence ID" value="MBB5776688.1"/>
    <property type="molecule type" value="Genomic_DNA"/>
</dbReference>
<sequence length="196" mass="20827">MRSDATRNRAAILRATEELLAAHGAEHISLDRVAAAAGVGKGTLFRRFGSRTGLFQELLAERAAALALAIETPGSALGPGAPPEDRLLGFLDELCELAERNLALFAAHERACAEDKYRDPTYLRWHAHVTALVAEARPEGDGGLDAEFAAHALLGSFDADLARHVMADGGVARLKSAVRGLAETLLQGAATPRTRR</sequence>